<evidence type="ECO:0000313" key="1">
    <source>
        <dbReference type="EMBL" id="KPQ36309.1"/>
    </source>
</evidence>
<reference evidence="1 2" key="1">
    <citation type="submission" date="2015-09" db="EMBL/GenBank/DDBJ databases">
        <title>Identification and resolution of microdiversity through metagenomic sequencing of parallel consortia.</title>
        <authorList>
            <person name="Nelson W.C."/>
            <person name="Romine M.F."/>
            <person name="Lindemann S.R."/>
        </authorList>
    </citation>
    <scope>NUCLEOTIDE SEQUENCE [LARGE SCALE GENOMIC DNA]</scope>
    <source>
        <strain evidence="1">Ana</strain>
    </source>
</reference>
<name>A0A0P7YYD5_9CYAN</name>
<comment type="caution">
    <text evidence="1">The sequence shown here is derived from an EMBL/GenBank/DDBJ whole genome shotgun (WGS) entry which is preliminary data.</text>
</comment>
<sequence>MRAKKKRKVIPVTDLRALDLRALFLIPRFNPLF</sequence>
<protein>
    <submittedName>
        <fullName evidence="1">Uncharacterized protein</fullName>
    </submittedName>
</protein>
<evidence type="ECO:0000313" key="2">
    <source>
        <dbReference type="Proteomes" id="UP000050465"/>
    </source>
</evidence>
<accession>A0A0P7YYD5</accession>
<dbReference type="AlphaFoldDB" id="A0A0P7YYD5"/>
<dbReference type="EMBL" id="LJZR01000007">
    <property type="protein sequence ID" value="KPQ36309.1"/>
    <property type="molecule type" value="Genomic_DNA"/>
</dbReference>
<dbReference type="Proteomes" id="UP000050465">
    <property type="component" value="Unassembled WGS sequence"/>
</dbReference>
<gene>
    <name evidence="1" type="ORF">HLUCCA11_07175</name>
</gene>
<organism evidence="1 2">
    <name type="scientific">Phormidesmis priestleyi Ana</name>
    <dbReference type="NCBI Taxonomy" id="1666911"/>
    <lineage>
        <taxon>Bacteria</taxon>
        <taxon>Bacillati</taxon>
        <taxon>Cyanobacteriota</taxon>
        <taxon>Cyanophyceae</taxon>
        <taxon>Leptolyngbyales</taxon>
        <taxon>Leptolyngbyaceae</taxon>
        <taxon>Phormidesmis</taxon>
    </lineage>
</organism>
<proteinExistence type="predicted"/>